<proteinExistence type="predicted"/>
<evidence type="ECO:0000313" key="3">
    <source>
        <dbReference type="Proteomes" id="UP000710432"/>
    </source>
</evidence>
<organism evidence="2 3">
    <name type="scientific">Microtus ochrogaster</name>
    <name type="common">Prairie vole</name>
    <dbReference type="NCBI Taxonomy" id="79684"/>
    <lineage>
        <taxon>Eukaryota</taxon>
        <taxon>Metazoa</taxon>
        <taxon>Chordata</taxon>
        <taxon>Craniata</taxon>
        <taxon>Vertebrata</taxon>
        <taxon>Euteleostomi</taxon>
        <taxon>Mammalia</taxon>
        <taxon>Eutheria</taxon>
        <taxon>Euarchontoglires</taxon>
        <taxon>Glires</taxon>
        <taxon>Rodentia</taxon>
        <taxon>Myomorpha</taxon>
        <taxon>Muroidea</taxon>
        <taxon>Cricetidae</taxon>
        <taxon>Arvicolinae</taxon>
        <taxon>Microtus</taxon>
    </lineage>
</organism>
<dbReference type="PANTHER" id="PTHR15545">
    <property type="entry name" value="PDZ DOMAIN CONTAINING RING FINGER PROTEIN 3, 4"/>
    <property type="match status" value="1"/>
</dbReference>
<gene>
    <name evidence="2" type="ORF">LTLLF_110945</name>
</gene>
<evidence type="ECO:0000256" key="1">
    <source>
        <dbReference type="SAM" id="MobiDB-lite"/>
    </source>
</evidence>
<reference evidence="2" key="1">
    <citation type="submission" date="2020-03" db="EMBL/GenBank/DDBJ databases">
        <title>Studies in the Genomics of Life Span.</title>
        <authorList>
            <person name="Glass D."/>
        </authorList>
    </citation>
    <scope>NUCLEOTIDE SEQUENCE</scope>
    <source>
        <strain evidence="2">LTLLF</strain>
        <tissue evidence="2">Muscle</tissue>
    </source>
</reference>
<comment type="caution">
    <text evidence="2">The sequence shown here is derived from an EMBL/GenBank/DDBJ whole genome shotgun (WGS) entry which is preliminary data.</text>
</comment>
<dbReference type="EMBL" id="JAATJU010004700">
    <property type="protein sequence ID" value="KAH0519417.1"/>
    <property type="molecule type" value="Genomic_DNA"/>
</dbReference>
<evidence type="ECO:0000313" key="2">
    <source>
        <dbReference type="EMBL" id="KAH0519417.1"/>
    </source>
</evidence>
<dbReference type="AlphaFoldDB" id="A0A8J6GYR8"/>
<protein>
    <submittedName>
        <fullName evidence="2">PDZ domain-containing protein 4</fullName>
    </submittedName>
</protein>
<dbReference type="Proteomes" id="UP000710432">
    <property type="component" value="Unassembled WGS sequence"/>
</dbReference>
<name>A0A8J6GYR8_MICOH</name>
<sequence>MAGSVRESESYRLIEWMSRTREEAVAILSQEENTISLPMARPVSQLAKRWEDSDRDDFLDDFWSVNEGDLRVWKLMSPPAPQAGNDEKGAPDEDPVLSYSLELDSGVVRTDENAHNEESCEHDLLGHGLCWLTGQGLGGADLPRLTDEDYERYRELLEIKFHLENVNQLRFFFRACSGNSSLNVNRKERLGHEMAILEEELRHLDFNCNNILLAQKRAKMTDMVGDENNISGATPKALQAKL</sequence>
<dbReference type="InterPro" id="IPR051971">
    <property type="entry name" value="E3_ubiquitin-PDZ_ligase"/>
</dbReference>
<accession>A0A8J6GYR8</accession>
<dbReference type="PANTHER" id="PTHR15545:SF4">
    <property type="entry name" value="PDZ DOMAIN-CONTAINING PROTEIN 4"/>
    <property type="match status" value="1"/>
</dbReference>
<feature type="region of interest" description="Disordered" evidence="1">
    <location>
        <begin position="76"/>
        <end position="95"/>
    </location>
</feature>